<dbReference type="PATRIC" id="fig|1227739.3.peg.3196"/>
<dbReference type="HOGENOM" id="CLU_052983_1_0_10"/>
<evidence type="ECO:0000313" key="4">
    <source>
        <dbReference type="EMBL" id="AHJ98614.1"/>
    </source>
</evidence>
<evidence type="ECO:0000259" key="3">
    <source>
        <dbReference type="Pfam" id="PF25221"/>
    </source>
</evidence>
<proteinExistence type="predicted"/>
<keyword evidence="1" id="KW-0472">Membrane</keyword>
<feature type="transmembrane region" description="Helical" evidence="1">
    <location>
        <begin position="232"/>
        <end position="253"/>
    </location>
</feature>
<protein>
    <submittedName>
        <fullName evidence="4">Uncharacterized protein</fullName>
    </submittedName>
</protein>
<evidence type="ECO:0000259" key="2">
    <source>
        <dbReference type="Pfam" id="PF13387"/>
    </source>
</evidence>
<dbReference type="Pfam" id="PF13387">
    <property type="entry name" value="Lnb_N"/>
    <property type="match status" value="1"/>
</dbReference>
<feature type="domain" description="Lnb N-terminal periplasmic" evidence="2">
    <location>
        <begin position="5"/>
        <end position="143"/>
    </location>
</feature>
<keyword evidence="1" id="KW-0812">Transmembrane</keyword>
<evidence type="ECO:0000313" key="5">
    <source>
        <dbReference type="Proteomes" id="UP000019423"/>
    </source>
</evidence>
<dbReference type="STRING" id="1227739.Hsw_3019"/>
<dbReference type="InterPro" id="IPR025178">
    <property type="entry name" value="Lnb_N"/>
</dbReference>
<dbReference type="Pfam" id="PF25221">
    <property type="entry name" value="5TMH_Lnb"/>
    <property type="match status" value="1"/>
</dbReference>
<reference evidence="4 5" key="1">
    <citation type="submission" date="2014-01" db="EMBL/GenBank/DDBJ databases">
        <title>Complete genome sequence of ionizing-radiation resistance bacterium Hymenobacter swuensis DY53.</title>
        <authorList>
            <person name="Jung J.-H."/>
            <person name="Jeong S.-W."/>
            <person name="Joe M.-H."/>
            <person name="Cho y.-j."/>
            <person name="Kim M.-K."/>
            <person name="Lim S.-Y."/>
        </authorList>
    </citation>
    <scope>NUCLEOTIDE SEQUENCE [LARGE SCALE GENOMIC DNA]</scope>
    <source>
        <strain evidence="4 5">DY53</strain>
    </source>
</reference>
<sequence length="377" mass="42462">MEAAAVTNDTLAISLLTCAPGSETYALFGHSALRVTNPGRGLDHVYNYGTFDFRTSNFYWRFLRGDLRYSLSASSFAEFREAYRQENRAVTEQVLALRQPEARLLHQQLETTLQSPARFYRYQFFTDNCTTRLLGHLRSVTQAQPLRYTYADSAIRYRQLLAPYLAPAPWVSFGMNIGLGMPADRYASFEHRLFLPLELQRALAHASRLGRPFVQQTRPLLNVTLPPRPPQVFTPLFCLVGLGLLLLLAQLLPTSYSLVPRVLHSSFLAAAGLLGCFLVGLQLISLHSPVHTNYQVLWLQPTHLFWAFVQPRRVWHPFLASALLGIVVGGLGGWIVDYVRPTSESGLLLGLLFWQLLVLFRRCGRVSEPLKQAGMAG</sequence>
<dbReference type="KEGG" id="hsw:Hsw_3019"/>
<dbReference type="eggNOG" id="ENOG502Z87C">
    <property type="taxonomic scope" value="Bacteria"/>
</dbReference>
<feature type="transmembrane region" description="Helical" evidence="1">
    <location>
        <begin position="265"/>
        <end position="286"/>
    </location>
</feature>
<name>W8EZS9_9BACT</name>
<feature type="domain" description="Lnb-like transmembrane" evidence="3">
    <location>
        <begin position="231"/>
        <end position="317"/>
    </location>
</feature>
<organism evidence="4 5">
    <name type="scientific">Hymenobacter swuensis DY53</name>
    <dbReference type="NCBI Taxonomy" id="1227739"/>
    <lineage>
        <taxon>Bacteria</taxon>
        <taxon>Pseudomonadati</taxon>
        <taxon>Bacteroidota</taxon>
        <taxon>Cytophagia</taxon>
        <taxon>Cytophagales</taxon>
        <taxon>Hymenobacteraceae</taxon>
        <taxon>Hymenobacter</taxon>
    </lineage>
</organism>
<dbReference type="EMBL" id="CP007145">
    <property type="protein sequence ID" value="AHJ98614.1"/>
    <property type="molecule type" value="Genomic_DNA"/>
</dbReference>
<feature type="transmembrane region" description="Helical" evidence="1">
    <location>
        <begin position="318"/>
        <end position="336"/>
    </location>
</feature>
<keyword evidence="1" id="KW-1133">Transmembrane helix</keyword>
<keyword evidence="5" id="KW-1185">Reference proteome</keyword>
<evidence type="ECO:0000256" key="1">
    <source>
        <dbReference type="SAM" id="Phobius"/>
    </source>
</evidence>
<dbReference type="Proteomes" id="UP000019423">
    <property type="component" value="Chromosome"/>
</dbReference>
<dbReference type="InterPro" id="IPR057436">
    <property type="entry name" value="5TMH_Lnb"/>
</dbReference>
<dbReference type="AlphaFoldDB" id="W8EZS9"/>
<gene>
    <name evidence="4" type="ORF">Hsw_3019</name>
</gene>
<accession>W8EZS9</accession>